<dbReference type="GO" id="GO:0019319">
    <property type="term" value="P:hexose biosynthetic process"/>
    <property type="evidence" value="ECO:0007669"/>
    <property type="project" value="TreeGrafter"/>
</dbReference>
<evidence type="ECO:0000313" key="5">
    <source>
        <dbReference type="Proteomes" id="UP000256970"/>
    </source>
</evidence>
<sequence>MDDGYAGTLPQKRRPNHAGQLGRAGTPHQPGRVDSLTAHRITAVAAGREHALAATSEGQLLSWGGSRAVLGRDGEAGLPGLVQGALAGKLVKHVAAGEYFSLAATDSQVFAWGSNAYLCLGTGIASVAELLQPAAVAGPLGAGSWQIKGLIAGYQHAFAIADKPGDEELLQLRQQSSKAARAAASAGTVVGSSVAGGVAVLQQGTGGSGVAGIEVILTEKQQQEREQLQQQQQQVNASVAPQGADSPTAVTAAGSSSGSGGMVPASPGSTTATETTTAAGRDVAADAPANQHIAEQQISTEAAASTSSSSSSSACSTPGKLPFDWHTSYLPKQSPKLPLPRDAWAAWSPSPWHNQLAGLSPDVFALLPKQYNTQHRNPCWGGLGPGLSCLPYFNIIGVSKCGTTDLYHRLTLHKQILAATNKGPHFWDECPHPPAKGGCTAGPSGDFQAYINLFSRAADLIRSRPDAIAGEASSNTFTSAHGVYLRGFRGDKPWADWAGSAGLNASMPALLREAQPYLRLVVMLRDPVDRYYSAYHYYRWWEKEERQPTADDFHAHALRDMQQWRDCVAAADLATCVRRYNPQQLVKGMYSQFLQDWLVHFPRHQLLLLRYEDYKAALPQHLEAVLQFLDVSRPETASWQAMLGAAVQNTKSYPPMRHDTRELLREFYAPFNRELADALQGDCRWLWLDRPENGG</sequence>
<evidence type="ECO:0000259" key="3">
    <source>
        <dbReference type="Pfam" id="PF00685"/>
    </source>
</evidence>
<dbReference type="Pfam" id="PF00685">
    <property type="entry name" value="Sulfotransfer_1"/>
    <property type="match status" value="1"/>
</dbReference>
<gene>
    <name evidence="4" type="ORF">BQ4739_LOCUS16673</name>
</gene>
<evidence type="ECO:0000256" key="1">
    <source>
        <dbReference type="PROSITE-ProRule" id="PRU00235"/>
    </source>
</evidence>
<dbReference type="Gene3D" id="2.130.10.30">
    <property type="entry name" value="Regulator of chromosome condensation 1/beta-lactamase-inhibitor protein II"/>
    <property type="match status" value="1"/>
</dbReference>
<dbReference type="InterPro" id="IPR000408">
    <property type="entry name" value="Reg_chr_condens"/>
</dbReference>
<dbReference type="AlphaFoldDB" id="A0A383WG90"/>
<feature type="domain" description="Sulfotransferase" evidence="3">
    <location>
        <begin position="515"/>
        <end position="653"/>
    </location>
</feature>
<dbReference type="InterPro" id="IPR009091">
    <property type="entry name" value="RCC1/BLIP-II"/>
</dbReference>
<dbReference type="InterPro" id="IPR000863">
    <property type="entry name" value="Sulfotransferase_dom"/>
</dbReference>
<dbReference type="PROSITE" id="PS50012">
    <property type="entry name" value="RCC1_3"/>
    <property type="match status" value="3"/>
</dbReference>
<evidence type="ECO:0000313" key="4">
    <source>
        <dbReference type="EMBL" id="SZX76283.1"/>
    </source>
</evidence>
<dbReference type="Proteomes" id="UP000256970">
    <property type="component" value="Unassembled WGS sequence"/>
</dbReference>
<name>A0A383WG90_TETOB</name>
<proteinExistence type="predicted"/>
<dbReference type="SUPFAM" id="SSF50985">
    <property type="entry name" value="RCC1/BLIP-II"/>
    <property type="match status" value="1"/>
</dbReference>
<feature type="region of interest" description="Disordered" evidence="2">
    <location>
        <begin position="227"/>
        <end position="276"/>
    </location>
</feature>
<feature type="compositionally biased region" description="Low complexity" evidence="2">
    <location>
        <begin position="246"/>
        <end position="276"/>
    </location>
</feature>
<dbReference type="InterPro" id="IPR027417">
    <property type="entry name" value="P-loop_NTPase"/>
</dbReference>
<accession>A0A383WG90</accession>
<dbReference type="SUPFAM" id="SSF52540">
    <property type="entry name" value="P-loop containing nucleoside triphosphate hydrolases"/>
    <property type="match status" value="1"/>
</dbReference>
<feature type="repeat" description="RCC1" evidence="1">
    <location>
        <begin position="7"/>
        <end position="57"/>
    </location>
</feature>
<dbReference type="EMBL" id="FNXT01001253">
    <property type="protein sequence ID" value="SZX76283.1"/>
    <property type="molecule type" value="Genomic_DNA"/>
</dbReference>
<dbReference type="GO" id="GO:0050659">
    <property type="term" value="F:N-acetylgalactosamine 4-sulfate 6-O-sulfotransferase activity"/>
    <property type="evidence" value="ECO:0007669"/>
    <property type="project" value="TreeGrafter"/>
</dbReference>
<dbReference type="PANTHER" id="PTHR15723">
    <property type="entry name" value="CARBOHYDRATE SULFOTRANSFERASE 15"/>
    <property type="match status" value="1"/>
</dbReference>
<evidence type="ECO:0000256" key="2">
    <source>
        <dbReference type="SAM" id="MobiDB-lite"/>
    </source>
</evidence>
<feature type="region of interest" description="Disordered" evidence="2">
    <location>
        <begin position="298"/>
        <end position="317"/>
    </location>
</feature>
<dbReference type="Gene3D" id="3.40.50.300">
    <property type="entry name" value="P-loop containing nucleotide triphosphate hydrolases"/>
    <property type="match status" value="1"/>
</dbReference>
<feature type="repeat" description="RCC1" evidence="1">
    <location>
        <begin position="58"/>
        <end position="107"/>
    </location>
</feature>
<dbReference type="STRING" id="3088.A0A383WG90"/>
<reference evidence="4 5" key="1">
    <citation type="submission" date="2016-10" db="EMBL/GenBank/DDBJ databases">
        <authorList>
            <person name="Cai Z."/>
        </authorList>
    </citation>
    <scope>NUCLEOTIDE SEQUENCE [LARGE SCALE GENOMIC DNA]</scope>
</reference>
<protein>
    <recommendedName>
        <fullName evidence="3">Sulfotransferase domain-containing protein</fullName>
    </recommendedName>
</protein>
<organism evidence="4 5">
    <name type="scientific">Tetradesmus obliquus</name>
    <name type="common">Green alga</name>
    <name type="synonym">Acutodesmus obliquus</name>
    <dbReference type="NCBI Taxonomy" id="3088"/>
    <lineage>
        <taxon>Eukaryota</taxon>
        <taxon>Viridiplantae</taxon>
        <taxon>Chlorophyta</taxon>
        <taxon>core chlorophytes</taxon>
        <taxon>Chlorophyceae</taxon>
        <taxon>CS clade</taxon>
        <taxon>Sphaeropleales</taxon>
        <taxon>Scenedesmaceae</taxon>
        <taxon>Tetradesmus</taxon>
    </lineage>
</organism>
<keyword evidence="5" id="KW-1185">Reference proteome</keyword>
<dbReference type="InterPro" id="IPR052654">
    <property type="entry name" value="CS_Sulfotransferase"/>
</dbReference>
<feature type="repeat" description="RCC1" evidence="1">
    <location>
        <begin position="107"/>
        <end position="163"/>
    </location>
</feature>
<dbReference type="PANTHER" id="PTHR15723:SF0">
    <property type="entry name" value="CARBOHYDRATE SULFOTRANSFERASE 15"/>
    <property type="match status" value="1"/>
</dbReference>
<feature type="region of interest" description="Disordered" evidence="2">
    <location>
        <begin position="1"/>
        <end position="33"/>
    </location>
</feature>
<dbReference type="Pfam" id="PF13540">
    <property type="entry name" value="RCC1_2"/>
    <property type="match status" value="1"/>
</dbReference>
<feature type="compositionally biased region" description="Low complexity" evidence="2">
    <location>
        <begin position="299"/>
        <end position="317"/>
    </location>
</feature>